<dbReference type="AlphaFoldDB" id="A0A511N764"/>
<evidence type="ECO:0000313" key="2">
    <source>
        <dbReference type="Proteomes" id="UP000321306"/>
    </source>
</evidence>
<protein>
    <recommendedName>
        <fullName evidence="3">LysM domain-containing protein</fullName>
    </recommendedName>
</protein>
<accession>A0A511N764</accession>
<dbReference type="EMBL" id="BJXB01000023">
    <property type="protein sequence ID" value="GEM48670.1"/>
    <property type="molecule type" value="Genomic_DNA"/>
</dbReference>
<gene>
    <name evidence="1" type="ORF">DC3_43050</name>
</gene>
<sequence length="206" mass="22986">MITTIQQGDNPVTLALRHYQNPERWTDIVEANGLRLPFIVSNPQEYPDRKVLGYGDAILIPEDPPTQPLTPLSAEVATYGQDWFWDEDTFQIIRPGMPVTLDRGINNLRKALLRRLITYPGELPADPNYGCRIADHLGESATVWRAELAALDVVETLYQDPRVKTAFAMATYLPEGELFAAALVEPIPPAESFALNLRVGGQGVRF</sequence>
<keyword evidence="2" id="KW-1185">Reference proteome</keyword>
<organism evidence="1 2">
    <name type="scientific">Deinococcus cellulosilyticus (strain DSM 18568 / NBRC 106333 / KACC 11606 / 5516J-15)</name>
    <dbReference type="NCBI Taxonomy" id="1223518"/>
    <lineage>
        <taxon>Bacteria</taxon>
        <taxon>Thermotogati</taxon>
        <taxon>Deinococcota</taxon>
        <taxon>Deinococci</taxon>
        <taxon>Deinococcales</taxon>
        <taxon>Deinococcaceae</taxon>
        <taxon>Deinococcus</taxon>
    </lineage>
</organism>
<dbReference type="Gene3D" id="3.10.450.40">
    <property type="match status" value="1"/>
</dbReference>
<name>A0A511N764_DEIC1</name>
<reference evidence="1 2" key="1">
    <citation type="submission" date="2019-07" db="EMBL/GenBank/DDBJ databases">
        <title>Whole genome shotgun sequence of Deinococcus cellulosilyticus NBRC 106333.</title>
        <authorList>
            <person name="Hosoyama A."/>
            <person name="Uohara A."/>
            <person name="Ohji S."/>
            <person name="Ichikawa N."/>
        </authorList>
    </citation>
    <scope>NUCLEOTIDE SEQUENCE [LARGE SCALE GENOMIC DNA]</scope>
    <source>
        <strain evidence="1 2">NBRC 106333</strain>
    </source>
</reference>
<proteinExistence type="predicted"/>
<evidence type="ECO:0008006" key="3">
    <source>
        <dbReference type="Google" id="ProtNLM"/>
    </source>
</evidence>
<comment type="caution">
    <text evidence="1">The sequence shown here is derived from an EMBL/GenBank/DDBJ whole genome shotgun (WGS) entry which is preliminary data.</text>
</comment>
<dbReference type="RefSeq" id="WP_146887940.1">
    <property type="nucleotide sequence ID" value="NZ_BJXB01000023.1"/>
</dbReference>
<dbReference type="Proteomes" id="UP000321306">
    <property type="component" value="Unassembled WGS sequence"/>
</dbReference>
<evidence type="ECO:0000313" key="1">
    <source>
        <dbReference type="EMBL" id="GEM48670.1"/>
    </source>
</evidence>
<dbReference type="OrthoDB" id="9802846at2"/>
<dbReference type="SUPFAM" id="SSF160719">
    <property type="entry name" value="gpW/gp25-like"/>
    <property type="match status" value="1"/>
</dbReference>